<dbReference type="Proteomes" id="UP000266389">
    <property type="component" value="Unassembled WGS sequence"/>
</dbReference>
<evidence type="ECO:0000259" key="3">
    <source>
        <dbReference type="Pfam" id="PF18942"/>
    </source>
</evidence>
<evidence type="ECO:0000313" key="5">
    <source>
        <dbReference type="EMBL" id="RFM23653.1"/>
    </source>
</evidence>
<dbReference type="Pfam" id="PF18942">
    <property type="entry name" value="DUF5689"/>
    <property type="match status" value="1"/>
</dbReference>
<dbReference type="EMBL" id="PHFL01000060">
    <property type="protein sequence ID" value="RFM23653.1"/>
    <property type="molecule type" value="Genomic_DNA"/>
</dbReference>
<proteinExistence type="predicted"/>
<evidence type="ECO:0000259" key="4">
    <source>
        <dbReference type="Pfam" id="PF18962"/>
    </source>
</evidence>
<organism evidence="5 6">
    <name type="scientific">Candidatus Thermochlorobacter aerophilus</name>
    <dbReference type="NCBI Taxonomy" id="1868324"/>
    <lineage>
        <taxon>Bacteria</taxon>
        <taxon>Pseudomonadati</taxon>
        <taxon>Chlorobiota</taxon>
        <taxon>Chlorobiia</taxon>
        <taxon>Chlorobiales</taxon>
        <taxon>Candidatus Thermochlorobacteriaceae</taxon>
        <taxon>Candidatus Thermochlorobacter</taxon>
    </lineage>
</organism>
<dbReference type="InterPro" id="IPR005135">
    <property type="entry name" value="Endo/exonuclease/phosphatase"/>
</dbReference>
<comment type="caution">
    <text evidence="5">The sequence shown here is derived from an EMBL/GenBank/DDBJ whole genome shotgun (WGS) entry which is preliminary data.</text>
</comment>
<dbReference type="GO" id="GO:0003824">
    <property type="term" value="F:catalytic activity"/>
    <property type="evidence" value="ECO:0007669"/>
    <property type="project" value="InterPro"/>
</dbReference>
<evidence type="ECO:0000259" key="2">
    <source>
        <dbReference type="Pfam" id="PF03372"/>
    </source>
</evidence>
<feature type="signal peptide" evidence="1">
    <location>
        <begin position="1"/>
        <end position="20"/>
    </location>
</feature>
<dbReference type="InterPro" id="IPR043744">
    <property type="entry name" value="DUF5689"/>
</dbReference>
<keyword evidence="1" id="KW-0732">Signal</keyword>
<dbReference type="InterPro" id="IPR036691">
    <property type="entry name" value="Endo/exonu/phosph_ase_sf"/>
</dbReference>
<sequence length="592" mass="65634">MRKNLILLSLLILFSNLAVAQQTPIPILQARQRPIGTVVTIAGRVTVGSEFRGPAYLQDGTAGIAVFDNAIHNGAVAIGDSVVITGPLSTFNQLLQISGTGVSFRVIQSAGRVEPQPRVLTIAQLNQLSNDQIEGQLVQINNVTFNTQSFQGNQNYIVSDGTGSIQLRIDGDTDLVGATAPTGPTTVVAVVGRFNQTRQILPRSRRDVGAREFVIPFENRSKDETFEVCTWNIEWFGDLMNGPTNELLQLQNAATVIQRIDADVYALQEMSSDAAFAALIDTLNRRGFRCRGFRTPTGQIQRLGFIWKPSTVDSIAYRTIADSGNWSQFQGIKRLPAELTINARVQSVTRRMRIINIHADAGAGLSDYNRRVSDARFLKNQMDRELRNEAFILLGDYNDDVDESITPGQPTPYANFMSDTANYRIVTEFLSRRGAQSFAGVGAQMIDHICISRQIFAAHLDSTQRVENTVYIPNYVSTTSDHFPVWTRIDLGRVSSTPIERPTVPKEFVLAQNYPNPFNPSTIIRYELPTTSDVSLKIFDMLGREVTTLVNTRQAAGTYEVNFNATGLASGVYFYRLQAGPFMQTKKMMLVK</sequence>
<dbReference type="Gene3D" id="2.60.40.4070">
    <property type="match status" value="1"/>
</dbReference>
<feature type="chain" id="PRO_5017280790" evidence="1">
    <location>
        <begin position="21"/>
        <end position="592"/>
    </location>
</feature>
<dbReference type="Pfam" id="PF18962">
    <property type="entry name" value="Por_Secre_tail"/>
    <property type="match status" value="1"/>
</dbReference>
<reference evidence="5 6" key="1">
    <citation type="journal article" date="2011" name="ISME J.">
        <title>Community ecology of hot spring cyanobacterial mats: predominant populations and their functional potential.</title>
        <authorList>
            <person name="Klatt C.G."/>
            <person name="Wood J.M."/>
            <person name="Rusch D.B."/>
            <person name="Bateson M.M."/>
            <person name="Hamamura N."/>
            <person name="Heidelberg J.F."/>
            <person name="Grossman A.R."/>
            <person name="Bhaya D."/>
            <person name="Cohan F.M."/>
            <person name="Kuhl M."/>
            <person name="Bryant D.A."/>
            <person name="Ward D.M."/>
        </authorList>
    </citation>
    <scope>NUCLEOTIDE SEQUENCE [LARGE SCALE GENOMIC DNA]</scope>
    <source>
        <strain evidence="5">OS</strain>
    </source>
</reference>
<name>A0A395LYP6_9BACT</name>
<dbReference type="Pfam" id="PF03372">
    <property type="entry name" value="Exo_endo_phos"/>
    <property type="match status" value="1"/>
</dbReference>
<dbReference type="AlphaFoldDB" id="A0A395LYP6"/>
<gene>
    <name evidence="5" type="ORF">D0433_09800</name>
</gene>
<accession>A0A395LYP6</accession>
<protein>
    <submittedName>
        <fullName evidence="5">T9SS C-terminal target domain-containing protein</fullName>
    </submittedName>
</protein>
<feature type="domain" description="Secretion system C-terminal sorting" evidence="4">
    <location>
        <begin position="514"/>
        <end position="589"/>
    </location>
</feature>
<evidence type="ECO:0000256" key="1">
    <source>
        <dbReference type="SAM" id="SignalP"/>
    </source>
</evidence>
<dbReference type="InterPro" id="IPR026444">
    <property type="entry name" value="Secre_tail"/>
</dbReference>
<dbReference type="SUPFAM" id="SSF56219">
    <property type="entry name" value="DNase I-like"/>
    <property type="match status" value="1"/>
</dbReference>
<dbReference type="Gene3D" id="3.60.10.10">
    <property type="entry name" value="Endonuclease/exonuclease/phosphatase"/>
    <property type="match status" value="1"/>
</dbReference>
<dbReference type="NCBIfam" id="TIGR04183">
    <property type="entry name" value="Por_Secre_tail"/>
    <property type="match status" value="1"/>
</dbReference>
<feature type="domain" description="Endonuclease/exonuclease/phosphatase" evidence="2">
    <location>
        <begin position="229"/>
        <end position="482"/>
    </location>
</feature>
<evidence type="ECO:0000313" key="6">
    <source>
        <dbReference type="Proteomes" id="UP000266389"/>
    </source>
</evidence>
<feature type="domain" description="DUF5689" evidence="3">
    <location>
        <begin position="49"/>
        <end position="208"/>
    </location>
</feature>